<feature type="transmembrane region" description="Helical" evidence="1">
    <location>
        <begin position="48"/>
        <end position="70"/>
    </location>
</feature>
<organism evidence="2">
    <name type="scientific">Lichtheimia ramosa</name>
    <dbReference type="NCBI Taxonomy" id="688394"/>
    <lineage>
        <taxon>Eukaryota</taxon>
        <taxon>Fungi</taxon>
        <taxon>Fungi incertae sedis</taxon>
        <taxon>Mucoromycota</taxon>
        <taxon>Mucoromycotina</taxon>
        <taxon>Mucoromycetes</taxon>
        <taxon>Mucorales</taxon>
        <taxon>Lichtheimiaceae</taxon>
        <taxon>Lichtheimia</taxon>
    </lineage>
</organism>
<proteinExistence type="predicted"/>
<feature type="transmembrane region" description="Helical" evidence="1">
    <location>
        <begin position="77"/>
        <end position="98"/>
    </location>
</feature>
<feature type="transmembrane region" description="Helical" evidence="1">
    <location>
        <begin position="201"/>
        <end position="218"/>
    </location>
</feature>
<feature type="transmembrane region" description="Helical" evidence="1">
    <location>
        <begin position="104"/>
        <end position="123"/>
    </location>
</feature>
<dbReference type="EMBL" id="LK023313">
    <property type="protein sequence ID" value="CDS02851.1"/>
    <property type="molecule type" value="Genomic_DNA"/>
</dbReference>
<protein>
    <submittedName>
        <fullName evidence="2">Uncharacterized protein</fullName>
    </submittedName>
</protein>
<dbReference type="OrthoDB" id="5586934at2759"/>
<dbReference type="AlphaFoldDB" id="A0A077W6V5"/>
<feature type="transmembrane region" description="Helical" evidence="1">
    <location>
        <begin position="7"/>
        <end position="28"/>
    </location>
</feature>
<evidence type="ECO:0000256" key="1">
    <source>
        <dbReference type="SAM" id="Phobius"/>
    </source>
</evidence>
<evidence type="ECO:0000313" key="2">
    <source>
        <dbReference type="EMBL" id="CDS02851.1"/>
    </source>
</evidence>
<name>A0A077W6V5_9FUNG</name>
<keyword evidence="1" id="KW-0812">Transmembrane</keyword>
<feature type="transmembrane region" description="Helical" evidence="1">
    <location>
        <begin position="224"/>
        <end position="241"/>
    </location>
</feature>
<keyword evidence="1" id="KW-1133">Transmembrane helix</keyword>
<keyword evidence="1" id="KW-0472">Membrane</keyword>
<gene>
    <name evidence="2" type="ORF">LRAMOSA00254</name>
</gene>
<reference evidence="2" key="1">
    <citation type="journal article" date="2014" name="Genome Announc.">
        <title>De novo whole-genome sequence and genome annotation of Lichtheimia ramosa.</title>
        <authorList>
            <person name="Linde J."/>
            <person name="Schwartze V."/>
            <person name="Binder U."/>
            <person name="Lass-Florl C."/>
            <person name="Voigt K."/>
            <person name="Horn F."/>
        </authorList>
    </citation>
    <scope>NUCLEOTIDE SEQUENCE</scope>
    <source>
        <strain evidence="2">JMRC FSU:6197</strain>
    </source>
</reference>
<feature type="transmembrane region" description="Helical" evidence="1">
    <location>
        <begin position="144"/>
        <end position="167"/>
    </location>
</feature>
<accession>A0A077W6V5</accession>
<sequence length="262" mass="29879">MTKFHIFHKVVNVLVYLFFLSSTVYSVVGPAPDDTSVDDGQTYITPSFWIEYLWTLIHILLGGFVIYQWFEDAHEAALHGVGWHFVISVILSAIWLALIKHSHYIIGFIFLLLTASSVSYVFYNLEKNYPANSWWDRLFIHAPFSLWHGWIVFSAVIGFFQAFTSVHEDGPGFWSRLFVIIGMAVLVFTAVGYVEYKKEKGDLTGALVIALGLLAVFTNQHDPWIHWFALAFAIITFLYPARPYIFKLLGRSSDTENAPLLG</sequence>
<feature type="transmembrane region" description="Helical" evidence="1">
    <location>
        <begin position="173"/>
        <end position="194"/>
    </location>
</feature>